<comment type="caution">
    <text evidence="1">The sequence shown here is derived from an EMBL/GenBank/DDBJ whole genome shotgun (WGS) entry which is preliminary data.</text>
</comment>
<dbReference type="EMBL" id="AEWV01000008">
    <property type="protein sequence ID" value="EGC18009.1"/>
    <property type="molecule type" value="Genomic_DNA"/>
</dbReference>
<reference evidence="1 2" key="1">
    <citation type="submission" date="2011-01" db="EMBL/GenBank/DDBJ databases">
        <authorList>
            <person name="Muzny D."/>
            <person name="Qin X."/>
            <person name="Deng J."/>
            <person name="Jiang H."/>
            <person name="Liu Y."/>
            <person name="Qu J."/>
            <person name="Song X.-Z."/>
            <person name="Zhang L."/>
            <person name="Thornton R."/>
            <person name="Coyle M."/>
            <person name="Francisco L."/>
            <person name="Jackson L."/>
            <person name="Javaid M."/>
            <person name="Korchina V."/>
            <person name="Kovar C."/>
            <person name="Mata R."/>
            <person name="Mathew T."/>
            <person name="Ngo R."/>
            <person name="Nguyen L."/>
            <person name="Nguyen N."/>
            <person name="Okwuonu G."/>
            <person name="Ongeri F."/>
            <person name="Pham C."/>
            <person name="Simmons D."/>
            <person name="Wilczek-Boney K."/>
            <person name="Hale W."/>
            <person name="Jakkamsetti A."/>
            <person name="Pham P."/>
            <person name="Ruth R."/>
            <person name="San Lucas F."/>
            <person name="Warren J."/>
            <person name="Zhang J."/>
            <person name="Zhao Z."/>
            <person name="Zhou C."/>
            <person name="Zhu D."/>
            <person name="Lee S."/>
            <person name="Bess C."/>
            <person name="Blankenburg K."/>
            <person name="Forbes L."/>
            <person name="Fu Q."/>
            <person name="Gubbala S."/>
            <person name="Hirani K."/>
            <person name="Jayaseelan J.C."/>
            <person name="Lara F."/>
            <person name="Munidasa M."/>
            <person name="Palculict T."/>
            <person name="Patil S."/>
            <person name="Pu L.-L."/>
            <person name="Saada N."/>
            <person name="Tang L."/>
            <person name="Weissenberger G."/>
            <person name="Zhu Y."/>
            <person name="Hemphill L."/>
            <person name="Shang Y."/>
            <person name="Youmans B."/>
            <person name="Ayvaz T."/>
            <person name="Ross M."/>
            <person name="Santibanez J."/>
            <person name="Aqrawi P."/>
            <person name="Gross S."/>
            <person name="Joshi V."/>
            <person name="Fowler G."/>
            <person name="Nazareth L."/>
            <person name="Reid J."/>
            <person name="Worley K."/>
            <person name="Petrosino J."/>
            <person name="Highlander S."/>
            <person name="Gibbs R."/>
        </authorList>
    </citation>
    <scope>NUCLEOTIDE SEQUENCE [LARGE SCALE GENOMIC DNA]</scope>
    <source>
        <strain evidence="1 2">ATCC 33394</strain>
    </source>
</reference>
<dbReference type="HOGENOM" id="CLU_2954370_0_0_4"/>
<keyword evidence="2" id="KW-1185">Reference proteome</keyword>
<evidence type="ECO:0000313" key="1">
    <source>
        <dbReference type="EMBL" id="EGC18009.1"/>
    </source>
</evidence>
<dbReference type="Proteomes" id="UP000004088">
    <property type="component" value="Unassembled WGS sequence"/>
</dbReference>
<proteinExistence type="predicted"/>
<protein>
    <submittedName>
        <fullName evidence="1">Uncharacterized protein</fullName>
    </submittedName>
</protein>
<name>F0EXH8_9NEIS</name>
<organism evidence="1 2">
    <name type="scientific">Kingella denitrificans ATCC 33394</name>
    <dbReference type="NCBI Taxonomy" id="888741"/>
    <lineage>
        <taxon>Bacteria</taxon>
        <taxon>Pseudomonadati</taxon>
        <taxon>Pseudomonadota</taxon>
        <taxon>Betaproteobacteria</taxon>
        <taxon>Neisseriales</taxon>
        <taxon>Neisseriaceae</taxon>
        <taxon>Kingella</taxon>
    </lineage>
</organism>
<dbReference type="AlphaFoldDB" id="F0EXH8"/>
<sequence>MIQPTDVRARGAAFQSGYGGDTPCSAFEITAARSGLPSPARGAVAGCFWVSGCLHDIVD</sequence>
<dbReference type="STRING" id="888741.HMPREF9098_0562"/>
<gene>
    <name evidence="1" type="ORF">HMPREF9098_0562</name>
</gene>
<evidence type="ECO:0000313" key="2">
    <source>
        <dbReference type="Proteomes" id="UP000004088"/>
    </source>
</evidence>
<accession>F0EXH8</accession>